<dbReference type="RefSeq" id="WP_065992331.1">
    <property type="nucleotide sequence ID" value="NZ_MDEN01000069.1"/>
</dbReference>
<proteinExistence type="predicted"/>
<sequence length="158" mass="18052">MNAIELLKADHERVKAILTQLSESTERGVKKRTDLLAKLEMEITIHTKIEEEILYPAFKEAGGKEQDIMYYEAKEEHRTVDALVLPDLKQTDPATPEFSGRVKVVKELLEHHIEEEEEEMFPQAEKLLGEKQLEELGAQMEAMRAEYKKSMASPSIAA</sequence>
<dbReference type="OrthoDB" id="9793637at2"/>
<protein>
    <submittedName>
        <fullName evidence="2">Hemerythrin</fullName>
    </submittedName>
</protein>
<dbReference type="PANTHER" id="PTHR35585">
    <property type="entry name" value="HHE DOMAIN PROTEIN (AFU_ORTHOLOGUE AFUA_4G00730)"/>
    <property type="match status" value="1"/>
</dbReference>
<dbReference type="Proteomes" id="UP000095143">
    <property type="component" value="Unassembled WGS sequence"/>
</dbReference>
<organism evidence="2 3">
    <name type="scientific">Pseudomonas graminis</name>
    <dbReference type="NCBI Taxonomy" id="158627"/>
    <lineage>
        <taxon>Bacteria</taxon>
        <taxon>Pseudomonadati</taxon>
        <taxon>Pseudomonadota</taxon>
        <taxon>Gammaproteobacteria</taxon>
        <taxon>Pseudomonadales</taxon>
        <taxon>Pseudomonadaceae</taxon>
        <taxon>Pseudomonas</taxon>
    </lineage>
</organism>
<evidence type="ECO:0000313" key="3">
    <source>
        <dbReference type="Proteomes" id="UP000095143"/>
    </source>
</evidence>
<gene>
    <name evidence="2" type="ORF">BBI10_23900</name>
</gene>
<dbReference type="AlphaFoldDB" id="A0A1C2D900"/>
<dbReference type="PANTHER" id="PTHR35585:SF1">
    <property type="entry name" value="HHE DOMAIN PROTEIN (AFU_ORTHOLOGUE AFUA_4G00730)"/>
    <property type="match status" value="1"/>
</dbReference>
<reference evidence="2 3" key="1">
    <citation type="submission" date="2016-08" db="EMBL/GenBank/DDBJ databases">
        <title>Whole genome sequence of Pseudomonas graminis strain UASWS1507, a potential biological control agent for agriculture.</title>
        <authorList>
            <person name="Crovadore J."/>
            <person name="Calmin G."/>
            <person name="Chablais R."/>
            <person name="Cochard B."/>
            <person name="Lefort F."/>
        </authorList>
    </citation>
    <scope>NUCLEOTIDE SEQUENCE [LARGE SCALE GENOMIC DNA]</scope>
    <source>
        <strain evidence="2 3">UASWS1507</strain>
    </source>
</reference>
<comment type="caution">
    <text evidence="2">The sequence shown here is derived from an EMBL/GenBank/DDBJ whole genome shotgun (WGS) entry which is preliminary data.</text>
</comment>
<dbReference type="InterPro" id="IPR012312">
    <property type="entry name" value="Hemerythrin-like"/>
</dbReference>
<feature type="domain" description="Hemerythrin-like" evidence="1">
    <location>
        <begin position="3"/>
        <end position="124"/>
    </location>
</feature>
<evidence type="ECO:0000313" key="2">
    <source>
        <dbReference type="EMBL" id="OCX11247.1"/>
    </source>
</evidence>
<accession>A0A1C2D900</accession>
<name>A0A1C2D900_9PSED</name>
<dbReference type="Gene3D" id="1.20.120.520">
    <property type="entry name" value="nmb1532 protein domain like"/>
    <property type="match status" value="1"/>
</dbReference>
<dbReference type="EMBL" id="MDEN01000069">
    <property type="protein sequence ID" value="OCX11247.1"/>
    <property type="molecule type" value="Genomic_DNA"/>
</dbReference>
<evidence type="ECO:0000259" key="1">
    <source>
        <dbReference type="Pfam" id="PF01814"/>
    </source>
</evidence>
<dbReference type="Pfam" id="PF01814">
    <property type="entry name" value="Hemerythrin"/>
    <property type="match status" value="1"/>
</dbReference>